<protein>
    <submittedName>
        <fullName evidence="1">Uncharacterized protein</fullName>
    </submittedName>
</protein>
<sequence length="35" mass="3864">MFTTGAYTQIVAGKHLGCLEGSGPFEKNTKIWKHI</sequence>
<reference evidence="1" key="1">
    <citation type="submission" date="2017-08" db="EMBL/GenBank/DDBJ databases">
        <authorList>
            <person name="Polle J.E."/>
            <person name="Barry K."/>
            <person name="Cushman J."/>
            <person name="Schmutz J."/>
            <person name="Tran D."/>
            <person name="Hathwaick L.T."/>
            <person name="Yim W.C."/>
            <person name="Jenkins J."/>
            <person name="Mckie-Krisberg Z.M."/>
            <person name="Prochnik S."/>
            <person name="Lindquist E."/>
            <person name="Dockter R.B."/>
            <person name="Adam C."/>
            <person name="Molina H."/>
            <person name="Bunkerborg J."/>
            <person name="Jin E."/>
            <person name="Buchheim M."/>
            <person name="Magnuson J."/>
        </authorList>
    </citation>
    <scope>NUCLEOTIDE SEQUENCE</scope>
    <source>
        <strain evidence="1">CCAP 19/18</strain>
    </source>
</reference>
<gene>
    <name evidence="1" type="ORF">DUNSADRAFT_4901</name>
</gene>
<evidence type="ECO:0000313" key="2">
    <source>
        <dbReference type="Proteomes" id="UP000815325"/>
    </source>
</evidence>
<keyword evidence="2" id="KW-1185">Reference proteome</keyword>
<name>A0ABQ7GR68_DUNSA</name>
<dbReference type="EMBL" id="MU069630">
    <property type="protein sequence ID" value="KAF5837068.1"/>
    <property type="molecule type" value="Genomic_DNA"/>
</dbReference>
<comment type="caution">
    <text evidence="1">The sequence shown here is derived from an EMBL/GenBank/DDBJ whole genome shotgun (WGS) entry which is preliminary data.</text>
</comment>
<dbReference type="Proteomes" id="UP000815325">
    <property type="component" value="Unassembled WGS sequence"/>
</dbReference>
<proteinExistence type="predicted"/>
<evidence type="ECO:0000313" key="1">
    <source>
        <dbReference type="EMBL" id="KAF5837068.1"/>
    </source>
</evidence>
<accession>A0ABQ7GR68</accession>
<organism evidence="1 2">
    <name type="scientific">Dunaliella salina</name>
    <name type="common">Green alga</name>
    <name type="synonym">Protococcus salinus</name>
    <dbReference type="NCBI Taxonomy" id="3046"/>
    <lineage>
        <taxon>Eukaryota</taxon>
        <taxon>Viridiplantae</taxon>
        <taxon>Chlorophyta</taxon>
        <taxon>core chlorophytes</taxon>
        <taxon>Chlorophyceae</taxon>
        <taxon>CS clade</taxon>
        <taxon>Chlamydomonadales</taxon>
        <taxon>Dunaliellaceae</taxon>
        <taxon>Dunaliella</taxon>
    </lineage>
</organism>